<comment type="caution">
    <text evidence="2">The sequence shown here is derived from an EMBL/GenBank/DDBJ whole genome shotgun (WGS) entry which is preliminary data.</text>
</comment>
<sequence length="160" mass="16621">MTKTRITLALVAASAAAFSISLSPASATSAPASTGTAQLTQKLAAQGGQLSADGRWMRMPGGVDVSMSPAVFGDCPSGWVCLWQDGSYSGRMLKWSSSGTSIAHLSDYGFNDEMSSWANRGSHLARWWTDASFNGTHHDMPAGSSAAHGGGDTASSLKIY</sequence>
<dbReference type="Gene3D" id="2.60.20.10">
    <property type="entry name" value="Crystallins"/>
    <property type="match status" value="1"/>
</dbReference>
<evidence type="ECO:0000313" key="2">
    <source>
        <dbReference type="EMBL" id="TDU91366.1"/>
    </source>
</evidence>
<feature type="signal peptide" evidence="1">
    <location>
        <begin position="1"/>
        <end position="27"/>
    </location>
</feature>
<evidence type="ECO:0000256" key="1">
    <source>
        <dbReference type="SAM" id="SignalP"/>
    </source>
</evidence>
<gene>
    <name evidence="2" type="ORF">EV138_4972</name>
</gene>
<keyword evidence="3" id="KW-1185">Reference proteome</keyword>
<proteinExistence type="predicted"/>
<accession>A0A4R7TI81</accession>
<reference evidence="2 3" key="1">
    <citation type="submission" date="2019-03" db="EMBL/GenBank/DDBJ databases">
        <title>Genomic Encyclopedia of Type Strains, Phase III (KMG-III): the genomes of soil and plant-associated and newly described type strains.</title>
        <authorList>
            <person name="Whitman W."/>
        </authorList>
    </citation>
    <scope>NUCLEOTIDE SEQUENCE [LARGE SCALE GENOMIC DNA]</scope>
    <source>
        <strain evidence="2 3">VKM Ac-2575</strain>
    </source>
</reference>
<dbReference type="OrthoDB" id="4829189at2"/>
<organism evidence="2 3">
    <name type="scientific">Kribbella voronezhensis</name>
    <dbReference type="NCBI Taxonomy" id="2512212"/>
    <lineage>
        <taxon>Bacteria</taxon>
        <taxon>Bacillati</taxon>
        <taxon>Actinomycetota</taxon>
        <taxon>Actinomycetes</taxon>
        <taxon>Propionibacteriales</taxon>
        <taxon>Kribbellaceae</taxon>
        <taxon>Kribbella</taxon>
    </lineage>
</organism>
<protein>
    <submittedName>
        <fullName evidence="2">Peptidase inhibitor family I36</fullName>
    </submittedName>
</protein>
<keyword evidence="1" id="KW-0732">Signal</keyword>
<dbReference type="EMBL" id="SOCE01000001">
    <property type="protein sequence ID" value="TDU91366.1"/>
    <property type="molecule type" value="Genomic_DNA"/>
</dbReference>
<dbReference type="Pfam" id="PF03995">
    <property type="entry name" value="Inhibitor_I36"/>
    <property type="match status" value="1"/>
</dbReference>
<name>A0A4R7TI81_9ACTN</name>
<feature type="chain" id="PRO_5020942134" evidence="1">
    <location>
        <begin position="28"/>
        <end position="160"/>
    </location>
</feature>
<dbReference type="RefSeq" id="WP_133981129.1">
    <property type="nucleotide sequence ID" value="NZ_SOCE01000001.1"/>
</dbReference>
<evidence type="ECO:0000313" key="3">
    <source>
        <dbReference type="Proteomes" id="UP000295151"/>
    </source>
</evidence>
<dbReference type="AlphaFoldDB" id="A0A4R7TI81"/>
<dbReference type="Proteomes" id="UP000295151">
    <property type="component" value="Unassembled WGS sequence"/>
</dbReference>